<comment type="caution">
    <text evidence="1">The sequence shown here is derived from an EMBL/GenBank/DDBJ whole genome shotgun (WGS) entry which is preliminary data.</text>
</comment>
<sequence>MEEPTLTPIPVPAPAPALAPILAPADVEMADPTDLPPLPVQLSPSEFRDMVAASIPHPLVVALAVEPLGMYIPDMQMEDLTPLVALIVSLIDGFLARRQWDQSHQFLRHVFQTYITGSALTTSSKPLQEAFKSMSKAPVYCSIVGPKSFISISRGMLKEVANTR</sequence>
<evidence type="ECO:0000313" key="2">
    <source>
        <dbReference type="Proteomes" id="UP001359559"/>
    </source>
</evidence>
<gene>
    <name evidence="1" type="ORF">RJT34_15939</name>
</gene>
<name>A0AAN9J6I4_CLITE</name>
<dbReference type="AlphaFoldDB" id="A0AAN9J6I4"/>
<protein>
    <submittedName>
        <fullName evidence="1">Uncharacterized protein</fullName>
    </submittedName>
</protein>
<reference evidence="1 2" key="1">
    <citation type="submission" date="2024-01" db="EMBL/GenBank/DDBJ databases">
        <title>The genomes of 5 underutilized Papilionoideae crops provide insights into root nodulation and disease resistance.</title>
        <authorList>
            <person name="Yuan L."/>
        </authorList>
    </citation>
    <scope>NUCLEOTIDE SEQUENCE [LARGE SCALE GENOMIC DNA]</scope>
    <source>
        <strain evidence="1">LY-2023</strain>
        <tissue evidence="1">Leaf</tissue>
    </source>
</reference>
<accession>A0AAN9J6I4</accession>
<dbReference type="Proteomes" id="UP001359559">
    <property type="component" value="Unassembled WGS sequence"/>
</dbReference>
<dbReference type="EMBL" id="JAYKXN010000004">
    <property type="protein sequence ID" value="KAK7293078.1"/>
    <property type="molecule type" value="Genomic_DNA"/>
</dbReference>
<keyword evidence="2" id="KW-1185">Reference proteome</keyword>
<organism evidence="1 2">
    <name type="scientific">Clitoria ternatea</name>
    <name type="common">Butterfly pea</name>
    <dbReference type="NCBI Taxonomy" id="43366"/>
    <lineage>
        <taxon>Eukaryota</taxon>
        <taxon>Viridiplantae</taxon>
        <taxon>Streptophyta</taxon>
        <taxon>Embryophyta</taxon>
        <taxon>Tracheophyta</taxon>
        <taxon>Spermatophyta</taxon>
        <taxon>Magnoliopsida</taxon>
        <taxon>eudicotyledons</taxon>
        <taxon>Gunneridae</taxon>
        <taxon>Pentapetalae</taxon>
        <taxon>rosids</taxon>
        <taxon>fabids</taxon>
        <taxon>Fabales</taxon>
        <taxon>Fabaceae</taxon>
        <taxon>Papilionoideae</taxon>
        <taxon>50 kb inversion clade</taxon>
        <taxon>NPAAA clade</taxon>
        <taxon>indigoferoid/millettioid clade</taxon>
        <taxon>Phaseoleae</taxon>
        <taxon>Clitoria</taxon>
    </lineage>
</organism>
<proteinExistence type="predicted"/>
<evidence type="ECO:0000313" key="1">
    <source>
        <dbReference type="EMBL" id="KAK7293078.1"/>
    </source>
</evidence>